<geneLocation type="plasmid" evidence="5">
    <name>unnamed4</name>
</geneLocation>
<evidence type="ECO:0000256" key="3">
    <source>
        <dbReference type="ARBA" id="ARBA00023125"/>
    </source>
</evidence>
<reference evidence="5 6" key="1">
    <citation type="submission" date="2019-03" db="EMBL/GenBank/DDBJ databases">
        <title>Efficiently degradation of phenoxyalkanoic acid herbicides by Cupriavidus oxalaticus strain X32.</title>
        <authorList>
            <person name="Sheng X."/>
        </authorList>
    </citation>
    <scope>NUCLEOTIDE SEQUENCE [LARGE SCALE GENOMIC DNA]</scope>
    <source>
        <strain evidence="5 6">X32</strain>
        <plasmid evidence="5 6">unnamed4</plasmid>
    </source>
</reference>
<dbReference type="Gene3D" id="4.10.520.10">
    <property type="entry name" value="IHF-like DNA-binding proteins"/>
    <property type="match status" value="1"/>
</dbReference>
<dbReference type="RefSeq" id="WP_135707521.1">
    <property type="nucleotide sequence ID" value="NZ_CP038639.1"/>
</dbReference>
<evidence type="ECO:0000256" key="2">
    <source>
        <dbReference type="ARBA" id="ARBA00023067"/>
    </source>
</evidence>
<gene>
    <name evidence="5" type="ORF">E0W60_35735</name>
</gene>
<dbReference type="PRINTS" id="PR01727">
    <property type="entry name" value="DNABINDINGHU"/>
</dbReference>
<dbReference type="GO" id="GO:0030261">
    <property type="term" value="P:chromosome condensation"/>
    <property type="evidence" value="ECO:0007669"/>
    <property type="project" value="UniProtKB-KW"/>
</dbReference>
<dbReference type="KEGG" id="cox:E0W60_35735"/>
<evidence type="ECO:0000313" key="6">
    <source>
        <dbReference type="Proteomes" id="UP000295294"/>
    </source>
</evidence>
<dbReference type="GO" id="GO:0005829">
    <property type="term" value="C:cytosol"/>
    <property type="evidence" value="ECO:0007669"/>
    <property type="project" value="TreeGrafter"/>
</dbReference>
<evidence type="ECO:0000256" key="1">
    <source>
        <dbReference type="ARBA" id="ARBA00010529"/>
    </source>
</evidence>
<dbReference type="OrthoDB" id="9799835at2"/>
<dbReference type="Pfam" id="PF00216">
    <property type="entry name" value="Bac_DNA_binding"/>
    <property type="match status" value="1"/>
</dbReference>
<dbReference type="PROSITE" id="PS00045">
    <property type="entry name" value="HISTONE_LIKE"/>
    <property type="match status" value="1"/>
</dbReference>
<dbReference type="CDD" id="cd13831">
    <property type="entry name" value="HU"/>
    <property type="match status" value="1"/>
</dbReference>
<sequence length="93" mass="9995">MTKAELIDAIACGVDGLTKTKAEEVLNVTLTAIMEAVAKGEGLNLIGFGSFSKGERGERLARNPRTGEEIKVEAAKTVKFKAGQRFRDAVNQE</sequence>
<dbReference type="Proteomes" id="UP000295294">
    <property type="component" value="Plasmid unnamed4"/>
</dbReference>
<protein>
    <submittedName>
        <fullName evidence="5">HU family DNA-binding protein</fullName>
    </submittedName>
</protein>
<evidence type="ECO:0000256" key="4">
    <source>
        <dbReference type="RuleBase" id="RU003939"/>
    </source>
</evidence>
<dbReference type="SMART" id="SM00411">
    <property type="entry name" value="BHL"/>
    <property type="match status" value="1"/>
</dbReference>
<dbReference type="SUPFAM" id="SSF47729">
    <property type="entry name" value="IHF-like DNA-binding proteins"/>
    <property type="match status" value="1"/>
</dbReference>
<dbReference type="EMBL" id="CP038639">
    <property type="protein sequence ID" value="QBY56360.1"/>
    <property type="molecule type" value="Genomic_DNA"/>
</dbReference>
<dbReference type="AlphaFoldDB" id="A0A4P7LJM8"/>
<proteinExistence type="inferred from homology"/>
<dbReference type="GO" id="GO:0003677">
    <property type="term" value="F:DNA binding"/>
    <property type="evidence" value="ECO:0007669"/>
    <property type="project" value="UniProtKB-KW"/>
</dbReference>
<organism evidence="5 6">
    <name type="scientific">Cupriavidus oxalaticus</name>
    <dbReference type="NCBI Taxonomy" id="96344"/>
    <lineage>
        <taxon>Bacteria</taxon>
        <taxon>Pseudomonadati</taxon>
        <taxon>Pseudomonadota</taxon>
        <taxon>Betaproteobacteria</taxon>
        <taxon>Burkholderiales</taxon>
        <taxon>Burkholderiaceae</taxon>
        <taxon>Cupriavidus</taxon>
    </lineage>
</organism>
<evidence type="ECO:0000313" key="5">
    <source>
        <dbReference type="EMBL" id="QBY56360.1"/>
    </source>
</evidence>
<keyword evidence="5" id="KW-0614">Plasmid</keyword>
<dbReference type="PANTHER" id="PTHR33175">
    <property type="entry name" value="DNA-BINDING PROTEIN HU"/>
    <property type="match status" value="1"/>
</dbReference>
<comment type="similarity">
    <text evidence="1 4">Belongs to the bacterial histone-like protein family.</text>
</comment>
<accession>A0A4P7LJM8</accession>
<dbReference type="InterPro" id="IPR000119">
    <property type="entry name" value="Hist_DNA-bd"/>
</dbReference>
<keyword evidence="2" id="KW-0226">DNA condensation</keyword>
<dbReference type="InterPro" id="IPR020816">
    <property type="entry name" value="Histone-like_DNA-bd_CS"/>
</dbReference>
<name>A0A4P7LJM8_9BURK</name>
<keyword evidence="3 5" id="KW-0238">DNA-binding</keyword>
<dbReference type="PANTHER" id="PTHR33175:SF3">
    <property type="entry name" value="DNA-BINDING PROTEIN HU-BETA"/>
    <property type="match status" value="1"/>
</dbReference>
<dbReference type="InterPro" id="IPR010992">
    <property type="entry name" value="IHF-like_DNA-bd_dom_sf"/>
</dbReference>
<dbReference type="GO" id="GO:0030527">
    <property type="term" value="F:structural constituent of chromatin"/>
    <property type="evidence" value="ECO:0007669"/>
    <property type="project" value="InterPro"/>
</dbReference>